<dbReference type="GO" id="GO:0005737">
    <property type="term" value="C:cytoplasm"/>
    <property type="evidence" value="ECO:0007669"/>
    <property type="project" value="TreeGrafter"/>
</dbReference>
<feature type="region of interest" description="Disordered" evidence="3">
    <location>
        <begin position="1"/>
        <end position="21"/>
    </location>
</feature>
<feature type="coiled-coil region" evidence="2">
    <location>
        <begin position="503"/>
        <end position="530"/>
    </location>
</feature>
<proteinExistence type="predicted"/>
<dbReference type="Gene3D" id="1.20.58.1540">
    <property type="entry name" value="Actin interacting protein 3, C-terminal domain"/>
    <property type="match status" value="1"/>
</dbReference>
<dbReference type="InterPro" id="IPR005613">
    <property type="entry name" value="AIP3_C"/>
</dbReference>
<dbReference type="KEGG" id="asau:88174657"/>
<evidence type="ECO:0000256" key="3">
    <source>
        <dbReference type="SAM" id="MobiDB-lite"/>
    </source>
</evidence>
<dbReference type="Pfam" id="PF03915">
    <property type="entry name" value="AIP3"/>
    <property type="match status" value="1"/>
</dbReference>
<reference evidence="5 6" key="1">
    <citation type="submission" date="2023-10" db="EMBL/GenBank/DDBJ databases">
        <title>Draft Genome Sequence of Candida saopaulonensis from a very Premature Infant with Sepsis.</title>
        <authorList>
            <person name="Ning Y."/>
            <person name="Dai R."/>
            <person name="Xiao M."/>
            <person name="Xu Y."/>
            <person name="Yan Q."/>
            <person name="Zhang L."/>
        </authorList>
    </citation>
    <scope>NUCLEOTIDE SEQUENCE [LARGE SCALE GENOMIC DNA]</scope>
    <source>
        <strain evidence="5 6">19XY460</strain>
    </source>
</reference>
<dbReference type="SMART" id="SM00806">
    <property type="entry name" value="AIP3"/>
    <property type="match status" value="1"/>
</dbReference>
<dbReference type="InterPro" id="IPR056279">
    <property type="entry name" value="Aip3p_Bud6_N"/>
</dbReference>
<evidence type="ECO:0000313" key="6">
    <source>
        <dbReference type="Proteomes" id="UP001338582"/>
    </source>
</evidence>
<name>A0AAX4HCL7_9ASCO</name>
<dbReference type="RefSeq" id="XP_062878626.1">
    <property type="nucleotide sequence ID" value="XM_063022556.1"/>
</dbReference>
<dbReference type="GO" id="GO:0005519">
    <property type="term" value="F:cytoskeletal regulatory protein binding"/>
    <property type="evidence" value="ECO:0007669"/>
    <property type="project" value="InterPro"/>
</dbReference>
<evidence type="ECO:0000256" key="2">
    <source>
        <dbReference type="SAM" id="Coils"/>
    </source>
</evidence>
<evidence type="ECO:0000259" key="4">
    <source>
        <dbReference type="SMART" id="SM00806"/>
    </source>
</evidence>
<accession>A0AAX4HCL7</accession>
<dbReference type="Pfam" id="PF23153">
    <property type="entry name" value="Aip3p_Bud6_N"/>
    <property type="match status" value="1"/>
</dbReference>
<evidence type="ECO:0000313" key="5">
    <source>
        <dbReference type="EMBL" id="WPK26245.1"/>
    </source>
</evidence>
<dbReference type="PANTHER" id="PTHR22741">
    <property type="entry name" value="P140CAP/SNIP-RELATED"/>
    <property type="match status" value="1"/>
</dbReference>
<dbReference type="EMBL" id="CP138897">
    <property type="protein sequence ID" value="WPK26245.1"/>
    <property type="molecule type" value="Genomic_DNA"/>
</dbReference>
<dbReference type="GeneID" id="88174657"/>
<dbReference type="Proteomes" id="UP001338582">
    <property type="component" value="Chromosome 4"/>
</dbReference>
<keyword evidence="1 2" id="KW-0175">Coiled coil</keyword>
<dbReference type="GO" id="GO:0051286">
    <property type="term" value="C:cell tip"/>
    <property type="evidence" value="ECO:0007669"/>
    <property type="project" value="TreeGrafter"/>
</dbReference>
<dbReference type="PANTHER" id="PTHR22741:SF10">
    <property type="entry name" value="COILED-COIL DOMAIN-CONTAINING PROTEIN CG32809"/>
    <property type="match status" value="1"/>
</dbReference>
<sequence length="728" mass="81068">MSTQRYSLATGKASSRKRSSMSTIESSVTRLLVSTKHLLESLTQWARQEADDKFVSDAYVKLGNDFRAATRAFAAAGVDISDLGDVPRALRIVLESALSEAPTQENLDRFLPNIRNIIVNLLLSLKQKQSRAVLLAELLEKQQTRSPERSGAHSAALSARPSPLVDQHFVTEVPSLPLSPEVHATEAPYGNSSITVAKRGSANIAQDAGENSDSSMGASDRALAQLQKNNVILRRASKRFSAYQFAKLANFSGNQLPKLSAESNQTRDSVLAELKNEQPPAESHVEPSSEVVDAEQGSSQNYIFLRLKGATKKSPVQLPTSMTSLRLLFVEKFAYSPGVTSFPSIYIVDPRTSVSYELEESAIHDEIHSGSLIELKEHNADDVTMDTLNSKILSLEKQMLTISSKIIEQVGNQISQIELNQRAATPIISQDSTVKASDVDHLKLINQLQQEVNSLKQSHRAKTEIMKTTLTDLTEQLAALKLVSLESSDTSQNSHRTFMQHSYARLSEESDSLLTKVDDLQDMMEDLRKDVAQRGVRLGSKQLSATAKEIADAEDSLQSLVSYIHDGKPSWKKIWEAELDKVCEEQQFFNLQDDLTRDLNEDINKIRETFELIEKCCSEQSKQPQKKTNFANRIPLMEPGESIHGLKDAVLNEVNHLVPDHASRLDAIARAERIRKKEREAESLNEFQEELGGFVADQKLKKSGGIEEVERMRQERDLENFKSTFGVV</sequence>
<dbReference type="InterPro" id="IPR051825">
    <property type="entry name" value="SRCIN1"/>
</dbReference>
<dbReference type="GO" id="GO:0030010">
    <property type="term" value="P:establishment of cell polarity"/>
    <property type="evidence" value="ECO:0007669"/>
    <property type="project" value="TreeGrafter"/>
</dbReference>
<organism evidence="5 6">
    <name type="scientific">Australozyma saopauloensis</name>
    <dbReference type="NCBI Taxonomy" id="291208"/>
    <lineage>
        <taxon>Eukaryota</taxon>
        <taxon>Fungi</taxon>
        <taxon>Dikarya</taxon>
        <taxon>Ascomycota</taxon>
        <taxon>Saccharomycotina</taxon>
        <taxon>Pichiomycetes</taxon>
        <taxon>Metschnikowiaceae</taxon>
        <taxon>Australozyma</taxon>
    </lineage>
</organism>
<dbReference type="AlphaFoldDB" id="A0AAX4HCL7"/>
<feature type="domain" description="Actin interacting protein 3 C-terminal" evidence="4">
    <location>
        <begin position="304"/>
        <end position="718"/>
    </location>
</feature>
<gene>
    <name evidence="5" type="ORF">PUMCH_003594</name>
</gene>
<evidence type="ECO:0000256" key="1">
    <source>
        <dbReference type="ARBA" id="ARBA00023054"/>
    </source>
</evidence>
<protein>
    <recommendedName>
        <fullName evidence="4">Actin interacting protein 3 C-terminal domain-containing protein</fullName>
    </recommendedName>
</protein>
<keyword evidence="6" id="KW-1185">Reference proteome</keyword>
<dbReference type="InterPro" id="IPR022782">
    <property type="entry name" value="AIP3-like_C"/>
</dbReference>